<dbReference type="SUPFAM" id="SSF50324">
    <property type="entry name" value="Inorganic pyrophosphatase"/>
    <property type="match status" value="1"/>
</dbReference>
<dbReference type="AlphaFoldDB" id="H9GE26"/>
<evidence type="ECO:0000256" key="1">
    <source>
        <dbReference type="ARBA" id="ARBA00001946"/>
    </source>
</evidence>
<keyword evidence="11" id="KW-1185">Reference proteome</keyword>
<evidence type="ECO:0000256" key="2">
    <source>
        <dbReference type="ARBA" id="ARBA00006220"/>
    </source>
</evidence>
<dbReference type="Bgee" id="ENSACAG00000008606">
    <property type="expression patterns" value="Expressed in kidney and 12 other cell types or tissues"/>
</dbReference>
<organism evidence="10 11">
    <name type="scientific">Anolis carolinensis</name>
    <name type="common">Green anole</name>
    <name type="synonym">American chameleon</name>
    <dbReference type="NCBI Taxonomy" id="28377"/>
    <lineage>
        <taxon>Eukaryota</taxon>
        <taxon>Metazoa</taxon>
        <taxon>Chordata</taxon>
        <taxon>Craniata</taxon>
        <taxon>Vertebrata</taxon>
        <taxon>Euteleostomi</taxon>
        <taxon>Lepidosauria</taxon>
        <taxon>Squamata</taxon>
        <taxon>Bifurcata</taxon>
        <taxon>Unidentata</taxon>
        <taxon>Episquamata</taxon>
        <taxon>Toxicofera</taxon>
        <taxon>Iguania</taxon>
        <taxon>Dactyloidae</taxon>
        <taxon>Anolis</taxon>
    </lineage>
</organism>
<dbReference type="GO" id="GO:0006796">
    <property type="term" value="P:phosphate-containing compound metabolic process"/>
    <property type="evidence" value="ECO:0000318"/>
    <property type="project" value="GO_Central"/>
</dbReference>
<dbReference type="GO" id="GO:0004722">
    <property type="term" value="F:protein serine/threonine phosphatase activity"/>
    <property type="evidence" value="ECO:0007669"/>
    <property type="project" value="Ensembl"/>
</dbReference>
<dbReference type="Proteomes" id="UP000001646">
    <property type="component" value="Unplaced"/>
</dbReference>
<evidence type="ECO:0000256" key="4">
    <source>
        <dbReference type="ARBA" id="ARBA00012146"/>
    </source>
</evidence>
<dbReference type="GO" id="GO:0005739">
    <property type="term" value="C:mitochondrion"/>
    <property type="evidence" value="ECO:0007669"/>
    <property type="project" value="Ensembl"/>
</dbReference>
<dbReference type="eggNOG" id="KOG1626">
    <property type="taxonomic scope" value="Eukaryota"/>
</dbReference>
<comment type="similarity">
    <text evidence="2">Belongs to the PPase family.</text>
</comment>
<dbReference type="GeneTree" id="ENSGT00390000017004"/>
<reference evidence="10" key="3">
    <citation type="submission" date="2025-09" db="UniProtKB">
        <authorList>
            <consortium name="Ensembl"/>
        </authorList>
    </citation>
    <scope>IDENTIFICATION</scope>
</reference>
<evidence type="ECO:0000256" key="8">
    <source>
        <dbReference type="ARBA" id="ARBA00022990"/>
    </source>
</evidence>
<dbReference type="Gene3D" id="3.90.80.10">
    <property type="entry name" value="Inorganic pyrophosphatase"/>
    <property type="match status" value="1"/>
</dbReference>
<name>H9GE26_ANOCA</name>
<dbReference type="GO" id="GO:0004427">
    <property type="term" value="F:inorganic diphosphate phosphatase activity"/>
    <property type="evidence" value="ECO:0000318"/>
    <property type="project" value="GO_Central"/>
</dbReference>
<dbReference type="Pfam" id="PF00719">
    <property type="entry name" value="Pyrophosphatase"/>
    <property type="match status" value="1"/>
</dbReference>
<feature type="region of interest" description="Disordered" evidence="9">
    <location>
        <begin position="51"/>
        <end position="79"/>
    </location>
</feature>
<evidence type="ECO:0000256" key="7">
    <source>
        <dbReference type="ARBA" id="ARBA00022842"/>
    </source>
</evidence>
<sequence length="443" mass="49883">MAQSHSFCSLDAPNVKQCWALSFGKVLSHVPGAFLTLHPLFPVSTKSRAKAWAGGRSAEHAPSPRRRRRRRRKRRPPTALFPSLLPCNMRAGSALTLTPLLRRLLLPCRSSYVRTQKQRHPPPPPPFPQLAACRWQSGLMAHYGTEQRGRLHSPDYCLYFKNSKGKYISPFHDIPLCVGSNEVQEIPAKKSRTSGNETIFNMIVEVPRWTNAKMEIATKEPLNPIKQDVKKGKLRYVANIFPHKGCIWNYGAFPQTWEDPSHKDDSTGCCGDNDPIDVCEIGSQVRAIGEVVQVKVLGILGLIDEGETDWKIIAISVDDPESQKIHDIDDVRKFKPGYLEATLDWFRLYKVPDGKPENQFAFDGMFKDKAFALEIVKSTHEYWKALVHKKSDGGAIKCTNLSVGTSPYCCNEEDIQAIVQLAPPLLEESSVSKEAEQWHFLGR</sequence>
<gene>
    <name evidence="10" type="primary">PPA2</name>
</gene>
<dbReference type="STRING" id="28377.ENSACAP00000008404"/>
<reference evidence="10" key="1">
    <citation type="submission" date="2009-12" db="EMBL/GenBank/DDBJ databases">
        <title>The Genome Sequence of Anolis carolinensis (Green Anole Lizard).</title>
        <authorList>
            <consortium name="The Genome Sequencing Platform"/>
            <person name="Di Palma F."/>
            <person name="Alfoldi J."/>
            <person name="Heiman D."/>
            <person name="Young S."/>
            <person name="Grabherr M."/>
            <person name="Johnson J."/>
            <person name="Lander E.S."/>
            <person name="Lindblad-Toh K."/>
        </authorList>
    </citation>
    <scope>NUCLEOTIDE SEQUENCE [LARGE SCALE GENOMIC DNA]</scope>
    <source>
        <strain evidence="10">JBL SC #1</strain>
    </source>
</reference>
<feature type="compositionally biased region" description="Basic residues" evidence="9">
    <location>
        <begin position="63"/>
        <end position="76"/>
    </location>
</feature>
<dbReference type="GO" id="GO:0000287">
    <property type="term" value="F:magnesium ion binding"/>
    <property type="evidence" value="ECO:0007669"/>
    <property type="project" value="InterPro"/>
</dbReference>
<evidence type="ECO:0000313" key="11">
    <source>
        <dbReference type="Proteomes" id="UP000001646"/>
    </source>
</evidence>
<dbReference type="InParanoid" id="H9GE26"/>
<dbReference type="InterPro" id="IPR036649">
    <property type="entry name" value="Pyrophosphatase_sf"/>
</dbReference>
<keyword evidence="6" id="KW-0378">Hydrolase</keyword>
<dbReference type="GO" id="GO:0051881">
    <property type="term" value="P:regulation of mitochondrial membrane potential"/>
    <property type="evidence" value="ECO:0007669"/>
    <property type="project" value="Ensembl"/>
</dbReference>
<evidence type="ECO:0000313" key="10">
    <source>
        <dbReference type="Ensembl" id="ENSACAP00000008404.4"/>
    </source>
</evidence>
<evidence type="ECO:0000256" key="5">
    <source>
        <dbReference type="ARBA" id="ARBA00022723"/>
    </source>
</evidence>
<comment type="subunit">
    <text evidence="3">Homodimer.</text>
</comment>
<dbReference type="Ensembl" id="ENSACAT00000008586.4">
    <property type="protein sequence ID" value="ENSACAP00000008404.4"/>
    <property type="gene ID" value="ENSACAG00000008606.4"/>
</dbReference>
<dbReference type="PROSITE" id="PS00387">
    <property type="entry name" value="PPASE"/>
    <property type="match status" value="1"/>
</dbReference>
<accession>H9GE26</accession>
<evidence type="ECO:0000256" key="6">
    <source>
        <dbReference type="ARBA" id="ARBA00022801"/>
    </source>
</evidence>
<reference evidence="10" key="2">
    <citation type="submission" date="2025-08" db="UniProtKB">
        <authorList>
            <consortium name="Ensembl"/>
        </authorList>
    </citation>
    <scope>IDENTIFICATION</scope>
</reference>
<dbReference type="EC" id="3.6.1.1" evidence="4"/>
<keyword evidence="8" id="KW-0007">Acetylation</keyword>
<dbReference type="GO" id="GO:0071344">
    <property type="term" value="P:diphosphate metabolic process"/>
    <property type="evidence" value="ECO:0007669"/>
    <property type="project" value="Ensembl"/>
</dbReference>
<keyword evidence="5" id="KW-0479">Metal-binding</keyword>
<keyword evidence="7" id="KW-0460">Magnesium</keyword>
<dbReference type="GO" id="GO:0045202">
    <property type="term" value="C:synapse"/>
    <property type="evidence" value="ECO:0007669"/>
    <property type="project" value="Ensembl"/>
</dbReference>
<dbReference type="FunFam" id="3.90.80.10:FF:000005">
    <property type="entry name" value="Pyrophosphatase (inorganic) 2"/>
    <property type="match status" value="1"/>
</dbReference>
<dbReference type="HOGENOM" id="CLU_040684_0_2_1"/>
<evidence type="ECO:0000256" key="9">
    <source>
        <dbReference type="SAM" id="MobiDB-lite"/>
    </source>
</evidence>
<dbReference type="InterPro" id="IPR008162">
    <property type="entry name" value="Pyrophosphatase"/>
</dbReference>
<evidence type="ECO:0000256" key="3">
    <source>
        <dbReference type="ARBA" id="ARBA00011738"/>
    </source>
</evidence>
<comment type="cofactor">
    <cofactor evidence="1">
        <name>Mg(2+)</name>
        <dbReference type="ChEBI" id="CHEBI:18420"/>
    </cofactor>
</comment>
<dbReference type="CDD" id="cd00412">
    <property type="entry name" value="pyrophosphatase"/>
    <property type="match status" value="1"/>
</dbReference>
<protein>
    <recommendedName>
        <fullName evidence="4">inorganic diphosphatase</fullName>
        <ecNumber evidence="4">3.6.1.1</ecNumber>
    </recommendedName>
</protein>
<dbReference type="PANTHER" id="PTHR10286">
    <property type="entry name" value="INORGANIC PYROPHOSPHATASE"/>
    <property type="match status" value="1"/>
</dbReference>
<proteinExistence type="inferred from homology"/>